<comment type="caution">
    <text evidence="1">The sequence shown here is derived from an EMBL/GenBank/DDBJ whole genome shotgun (WGS) entry which is preliminary data.</text>
</comment>
<keyword evidence="2" id="KW-1185">Reference proteome</keyword>
<name>A0A318S3T1_9DEIO</name>
<dbReference type="Proteomes" id="UP000248326">
    <property type="component" value="Unassembled WGS sequence"/>
</dbReference>
<reference evidence="1 2" key="1">
    <citation type="submission" date="2018-06" db="EMBL/GenBank/DDBJ databases">
        <title>Genomic Encyclopedia of Type Strains, Phase IV (KMG-IV): sequencing the most valuable type-strain genomes for metagenomic binning, comparative biology and taxonomic classification.</title>
        <authorList>
            <person name="Goeker M."/>
        </authorList>
    </citation>
    <scope>NUCLEOTIDE SEQUENCE [LARGE SCALE GENOMIC DNA]</scope>
    <source>
        <strain evidence="1 2">DSM 18048</strain>
    </source>
</reference>
<evidence type="ECO:0000313" key="1">
    <source>
        <dbReference type="EMBL" id="PYE49425.1"/>
    </source>
</evidence>
<protein>
    <submittedName>
        <fullName evidence="1">Uncharacterized protein</fullName>
    </submittedName>
</protein>
<proteinExistence type="predicted"/>
<organism evidence="1 2">
    <name type="scientific">Deinococcus yavapaiensis KR-236</name>
    <dbReference type="NCBI Taxonomy" id="694435"/>
    <lineage>
        <taxon>Bacteria</taxon>
        <taxon>Thermotogati</taxon>
        <taxon>Deinococcota</taxon>
        <taxon>Deinococci</taxon>
        <taxon>Deinococcales</taxon>
        <taxon>Deinococcaceae</taxon>
        <taxon>Deinococcus</taxon>
    </lineage>
</organism>
<sequence length="36" mass="3671">MKFTPLVVNGGMEDFTASETMAGHAKVASGASFIPA</sequence>
<accession>A0A318S3T1</accession>
<dbReference type="EMBL" id="QJSX01000023">
    <property type="protein sequence ID" value="PYE49425.1"/>
    <property type="molecule type" value="Genomic_DNA"/>
</dbReference>
<evidence type="ECO:0000313" key="2">
    <source>
        <dbReference type="Proteomes" id="UP000248326"/>
    </source>
</evidence>
<dbReference type="AlphaFoldDB" id="A0A318S3T1"/>
<gene>
    <name evidence="1" type="ORF">DES52_12319</name>
</gene>